<dbReference type="RefSeq" id="WP_190889350.1">
    <property type="nucleotide sequence ID" value="NZ_JACWZY010000022.1"/>
</dbReference>
<evidence type="ECO:0000313" key="1">
    <source>
        <dbReference type="EMBL" id="MBD2703503.1"/>
    </source>
</evidence>
<dbReference type="EMBL" id="JACWZY010000022">
    <property type="protein sequence ID" value="MBD2703503.1"/>
    <property type="molecule type" value="Genomic_DNA"/>
</dbReference>
<organism evidence="1 2">
    <name type="scientific">Spirosoma profusum</name>
    <dbReference type="NCBI Taxonomy" id="2771354"/>
    <lineage>
        <taxon>Bacteria</taxon>
        <taxon>Pseudomonadati</taxon>
        <taxon>Bacteroidota</taxon>
        <taxon>Cytophagia</taxon>
        <taxon>Cytophagales</taxon>
        <taxon>Cytophagaceae</taxon>
        <taxon>Spirosoma</taxon>
    </lineage>
</organism>
<protein>
    <submittedName>
        <fullName evidence="1">DUF3445 domain-containing protein</fullName>
    </submittedName>
</protein>
<name>A0A926Y3K9_9BACT</name>
<dbReference type="InterPro" id="IPR021848">
    <property type="entry name" value="HODM_asu-like"/>
</dbReference>
<dbReference type="Proteomes" id="UP000598820">
    <property type="component" value="Unassembled WGS sequence"/>
</dbReference>
<reference evidence="1" key="1">
    <citation type="submission" date="2020-09" db="EMBL/GenBank/DDBJ databases">
        <authorList>
            <person name="Kim M.K."/>
        </authorList>
    </citation>
    <scope>NUCLEOTIDE SEQUENCE</scope>
    <source>
        <strain evidence="1">BT702</strain>
    </source>
</reference>
<proteinExistence type="predicted"/>
<keyword evidence="2" id="KW-1185">Reference proteome</keyword>
<dbReference type="AlphaFoldDB" id="A0A926Y3K9"/>
<accession>A0A926Y3K9</accession>
<sequence>MLPYFPFGQRYNDKMGTTPLLESDRLVEIDANYVADVTLKRQLLKELPDYYYQALPGNVTAQWEVLDLVLQNLARVSPESFSLRQDGTCWHWKNHLLDEETTFMFGDETTLPLEPLDWVGRQVQEDLILLAGDDATLVAGQLCFANDWSLDEKIGLSFWEIHAPITSIVEPMLRAAQTFMARLPIGRPVWRTNWSVKISNQLDMTSRHTPALKQQLIEQLPTLTPDTIGEQLYVRIERQTLTRLPHSGAVLFGIHTYQNRLADEAADPERAYRMARVFSTTPTAMLDYKNMTAFMPALQMYLGSRQSSVDSH</sequence>
<evidence type="ECO:0000313" key="2">
    <source>
        <dbReference type="Proteomes" id="UP000598820"/>
    </source>
</evidence>
<gene>
    <name evidence="1" type="ORF">IC229_22855</name>
</gene>
<dbReference type="Pfam" id="PF11927">
    <property type="entry name" value="HODM_asu-like"/>
    <property type="match status" value="1"/>
</dbReference>
<comment type="caution">
    <text evidence="1">The sequence shown here is derived from an EMBL/GenBank/DDBJ whole genome shotgun (WGS) entry which is preliminary data.</text>
</comment>